<dbReference type="InterPro" id="IPR004088">
    <property type="entry name" value="KH_dom_type_1"/>
</dbReference>
<dbReference type="AlphaFoldDB" id="A0A7S2KJ16"/>
<dbReference type="SUPFAM" id="SSF54791">
    <property type="entry name" value="Eukaryotic type KH-domain (KH-domain type I)"/>
    <property type="match status" value="1"/>
</dbReference>
<keyword evidence="1 2" id="KW-0694">RNA-binding</keyword>
<dbReference type="InterPro" id="IPR004087">
    <property type="entry name" value="KH_dom"/>
</dbReference>
<dbReference type="Gene3D" id="3.30.310.210">
    <property type="match status" value="1"/>
</dbReference>
<gene>
    <name evidence="4" type="ORF">BRAN1462_LOCUS30076</name>
</gene>
<evidence type="ECO:0000313" key="4">
    <source>
        <dbReference type="EMBL" id="CAD9576329.1"/>
    </source>
</evidence>
<dbReference type="InterPro" id="IPR012340">
    <property type="entry name" value="NA-bd_OB-fold"/>
</dbReference>
<dbReference type="EMBL" id="HBGW01047238">
    <property type="protein sequence ID" value="CAD9576329.1"/>
    <property type="molecule type" value="Transcribed_RNA"/>
</dbReference>
<dbReference type="InterPro" id="IPR036612">
    <property type="entry name" value="KH_dom_type_1_sf"/>
</dbReference>
<organism evidence="4">
    <name type="scientific">Zooxanthella nutricula</name>
    <dbReference type="NCBI Taxonomy" id="1333877"/>
    <lineage>
        <taxon>Eukaryota</taxon>
        <taxon>Sar</taxon>
        <taxon>Alveolata</taxon>
        <taxon>Dinophyceae</taxon>
        <taxon>Peridiniales</taxon>
        <taxon>Peridiniales incertae sedis</taxon>
        <taxon>Zooxanthella</taxon>
    </lineage>
</organism>
<feature type="domain" description="K Homology" evidence="3">
    <location>
        <begin position="58"/>
        <end position="127"/>
    </location>
</feature>
<dbReference type="PROSITE" id="PS50084">
    <property type="entry name" value="KH_TYPE_1"/>
    <property type="match status" value="1"/>
</dbReference>
<dbReference type="SMART" id="SM00322">
    <property type="entry name" value="KH"/>
    <property type="match status" value="1"/>
</dbReference>
<reference evidence="4" key="1">
    <citation type="submission" date="2021-01" db="EMBL/GenBank/DDBJ databases">
        <authorList>
            <person name="Corre E."/>
            <person name="Pelletier E."/>
            <person name="Niang G."/>
            <person name="Scheremetjew M."/>
            <person name="Finn R."/>
            <person name="Kale V."/>
            <person name="Holt S."/>
            <person name="Cochrane G."/>
            <person name="Meng A."/>
            <person name="Brown T."/>
            <person name="Cohen L."/>
        </authorList>
    </citation>
    <scope>NUCLEOTIDE SEQUENCE</scope>
    <source>
        <strain evidence="4">RCC3387</strain>
    </source>
</reference>
<dbReference type="GO" id="GO:0003723">
    <property type="term" value="F:RNA binding"/>
    <property type="evidence" value="ECO:0007669"/>
    <property type="project" value="UniProtKB-UniRule"/>
</dbReference>
<accession>A0A7S2KJ16</accession>
<evidence type="ECO:0000256" key="2">
    <source>
        <dbReference type="PROSITE-ProRule" id="PRU00117"/>
    </source>
</evidence>
<sequence>MKQIAATVGCQVRTTPRERVSNNQIIITGNYAQCAIVQELVRSRLADALRTEGMELPDQAEVVLFVRAEAAGVVTGKQQFKLRQIRKESGASIQLQPETIKGQRPCVLRGPFQSVLRAERHVFDLVRAVPVVAKEGGPDLPRSRIRTEPVCGEVLCWKGHFGWIQPDEEIDHPQAAEHQGHIYVHQKDLVQGGSLKAGQRVMFHVYSDFAGLGAEECFAS</sequence>
<protein>
    <recommendedName>
        <fullName evidence="3">K Homology domain-containing protein</fullName>
    </recommendedName>
</protein>
<dbReference type="Pfam" id="PF00013">
    <property type="entry name" value="KH_1"/>
    <property type="match status" value="1"/>
</dbReference>
<dbReference type="CDD" id="cd00105">
    <property type="entry name" value="KH-I"/>
    <property type="match status" value="1"/>
</dbReference>
<dbReference type="SUPFAM" id="SSF50249">
    <property type="entry name" value="Nucleic acid-binding proteins"/>
    <property type="match status" value="1"/>
</dbReference>
<name>A0A7S2KJ16_9DINO</name>
<proteinExistence type="predicted"/>
<evidence type="ECO:0000256" key="1">
    <source>
        <dbReference type="ARBA" id="ARBA00022884"/>
    </source>
</evidence>
<evidence type="ECO:0000259" key="3">
    <source>
        <dbReference type="SMART" id="SM00322"/>
    </source>
</evidence>